<reference evidence="2" key="1">
    <citation type="submission" date="2017-09" db="EMBL/GenBank/DDBJ databases">
        <title>Complete Genome Sequence of ansamitocin-producing Bacterium Actinosynnema pretiosum X47.</title>
        <authorList>
            <person name="Cao G."/>
            <person name="Zong G."/>
            <person name="Zhong C."/>
            <person name="Fu J."/>
        </authorList>
    </citation>
    <scope>NUCLEOTIDE SEQUENCE [LARGE SCALE GENOMIC DNA]</scope>
    <source>
        <strain evidence="2">X47</strain>
    </source>
</reference>
<evidence type="ECO:0000313" key="2">
    <source>
        <dbReference type="EMBL" id="ATE57475.1"/>
    </source>
</evidence>
<evidence type="ECO:0000313" key="3">
    <source>
        <dbReference type="Proteomes" id="UP000218505"/>
    </source>
</evidence>
<gene>
    <name evidence="2" type="ORF">CNX65_32650</name>
</gene>
<proteinExistence type="predicted"/>
<evidence type="ECO:0000256" key="1">
    <source>
        <dbReference type="SAM" id="MobiDB-lite"/>
    </source>
</evidence>
<organism evidence="2 3">
    <name type="scientific">Actinosynnema pretiosum</name>
    <dbReference type="NCBI Taxonomy" id="42197"/>
    <lineage>
        <taxon>Bacteria</taxon>
        <taxon>Bacillati</taxon>
        <taxon>Actinomycetota</taxon>
        <taxon>Actinomycetes</taxon>
        <taxon>Pseudonocardiales</taxon>
        <taxon>Pseudonocardiaceae</taxon>
        <taxon>Actinosynnema</taxon>
    </lineage>
</organism>
<keyword evidence="3" id="KW-1185">Reference proteome</keyword>
<dbReference type="EMBL" id="CP023445">
    <property type="protein sequence ID" value="ATE57475.1"/>
    <property type="molecule type" value="Genomic_DNA"/>
</dbReference>
<feature type="region of interest" description="Disordered" evidence="1">
    <location>
        <begin position="1"/>
        <end position="45"/>
    </location>
</feature>
<dbReference type="Proteomes" id="UP000218505">
    <property type="component" value="Chromosome"/>
</dbReference>
<dbReference type="RefSeq" id="WP_096497154.1">
    <property type="nucleotide sequence ID" value="NZ_CP023445.1"/>
</dbReference>
<dbReference type="AlphaFoldDB" id="A0A290ZER5"/>
<sequence>MRRSALERGGRPALRSGADPLLPDLAPVDRPYSLQEHSPEELGATWRAPRSHVLAWSPGDDPGRRLREWPLTGGGDPETAALVTVPSRAEDAPRVLLAHGFAPLVVLAVRVAGRATPPGDAAVEVRPLRGEDLDVAAALHLEVVRVDARYGVVTERASTGRLLRELLAGEVGRAEPEAWPAWRGGEPVGLLTCQGPAGSGWVAGRTSVSPVAYLGALGGAGGPARGRGRRGAGGVAARAAGRAAGRGGRRRAPAAPLPAEPALDAVLVLAGVPAAVDDVAAAARSVRRAAR</sequence>
<protein>
    <submittedName>
        <fullName evidence="2">Uncharacterized protein</fullName>
    </submittedName>
</protein>
<feature type="compositionally biased region" description="Basic and acidic residues" evidence="1">
    <location>
        <begin position="1"/>
        <end position="10"/>
    </location>
</feature>
<name>A0A290ZER5_9PSEU</name>
<dbReference type="KEGG" id="apre:CNX65_32650"/>
<accession>A0A290ZER5</accession>